<organism evidence="2 3">
    <name type="scientific">Exophiala sideris</name>
    <dbReference type="NCBI Taxonomy" id="1016849"/>
    <lineage>
        <taxon>Eukaryota</taxon>
        <taxon>Fungi</taxon>
        <taxon>Dikarya</taxon>
        <taxon>Ascomycota</taxon>
        <taxon>Pezizomycotina</taxon>
        <taxon>Eurotiomycetes</taxon>
        <taxon>Chaetothyriomycetidae</taxon>
        <taxon>Chaetothyriales</taxon>
        <taxon>Herpotrichiellaceae</taxon>
        <taxon>Exophiala</taxon>
    </lineage>
</organism>
<evidence type="ECO:0000259" key="1">
    <source>
        <dbReference type="PROSITE" id="PS51502"/>
    </source>
</evidence>
<dbReference type="InterPro" id="IPR011008">
    <property type="entry name" value="Dimeric_a/b-barrel"/>
</dbReference>
<sequence>MSVTRVVQVQFKKDLSSDEIAKTLEQVRAMKDKCISASNTPYIKSLKIGKDQSSEPLNVTNDVPGAAWSLLTTCRTTSRTNL</sequence>
<gene>
    <name evidence="2" type="ORF">LTR69_008496</name>
</gene>
<evidence type="ECO:0000313" key="2">
    <source>
        <dbReference type="EMBL" id="KAK5054928.1"/>
    </source>
</evidence>
<dbReference type="EMBL" id="JAVRRF010000021">
    <property type="protein sequence ID" value="KAK5054928.1"/>
    <property type="molecule type" value="Genomic_DNA"/>
</dbReference>
<feature type="domain" description="Stress-response A/B barrel" evidence="1">
    <location>
        <begin position="3"/>
        <end position="82"/>
    </location>
</feature>
<proteinExistence type="predicted"/>
<dbReference type="Gene3D" id="3.30.70.100">
    <property type="match status" value="1"/>
</dbReference>
<reference evidence="2 3" key="1">
    <citation type="submission" date="2023-08" db="EMBL/GenBank/DDBJ databases">
        <title>Black Yeasts Isolated from many extreme environments.</title>
        <authorList>
            <person name="Coleine C."/>
            <person name="Stajich J.E."/>
            <person name="Selbmann L."/>
        </authorList>
    </citation>
    <scope>NUCLEOTIDE SEQUENCE [LARGE SCALE GENOMIC DNA]</scope>
    <source>
        <strain evidence="2 3">CCFEE 6328</strain>
    </source>
</reference>
<dbReference type="PROSITE" id="PS51502">
    <property type="entry name" value="S_R_A_B_BARREL"/>
    <property type="match status" value="1"/>
</dbReference>
<keyword evidence="3" id="KW-1185">Reference proteome</keyword>
<dbReference type="SUPFAM" id="SSF54909">
    <property type="entry name" value="Dimeric alpha+beta barrel"/>
    <property type="match status" value="1"/>
</dbReference>
<name>A0ABR0J4E4_9EURO</name>
<dbReference type="InterPro" id="IPR013097">
    <property type="entry name" value="Dabb"/>
</dbReference>
<comment type="caution">
    <text evidence="2">The sequence shown here is derived from an EMBL/GenBank/DDBJ whole genome shotgun (WGS) entry which is preliminary data.</text>
</comment>
<dbReference type="Proteomes" id="UP001345691">
    <property type="component" value="Unassembled WGS sequence"/>
</dbReference>
<accession>A0ABR0J4E4</accession>
<protein>
    <recommendedName>
        <fullName evidence="1">Stress-response A/B barrel domain-containing protein</fullName>
    </recommendedName>
</protein>
<evidence type="ECO:0000313" key="3">
    <source>
        <dbReference type="Proteomes" id="UP001345691"/>
    </source>
</evidence>